<evidence type="ECO:0000256" key="1">
    <source>
        <dbReference type="SAM" id="MobiDB-lite"/>
    </source>
</evidence>
<feature type="compositionally biased region" description="Basic residues" evidence="1">
    <location>
        <begin position="162"/>
        <end position="183"/>
    </location>
</feature>
<dbReference type="EMBL" id="CADCUH010000026">
    <property type="protein sequence ID" value="CAA9320490.1"/>
    <property type="molecule type" value="Genomic_DNA"/>
</dbReference>
<protein>
    <submittedName>
        <fullName evidence="2">Ubiquinol-cytochrome C reductase, cytochrome B subunit</fullName>
        <ecNumber evidence="2">1.10.2.2</ecNumber>
    </submittedName>
</protein>
<feature type="region of interest" description="Disordered" evidence="1">
    <location>
        <begin position="148"/>
        <end position="183"/>
    </location>
</feature>
<gene>
    <name evidence="2" type="ORF">AVDCRST_MAG36-366</name>
</gene>
<dbReference type="GO" id="GO:0016491">
    <property type="term" value="F:oxidoreductase activity"/>
    <property type="evidence" value="ECO:0007669"/>
    <property type="project" value="UniProtKB-KW"/>
</dbReference>
<evidence type="ECO:0000313" key="2">
    <source>
        <dbReference type="EMBL" id="CAA9320490.1"/>
    </source>
</evidence>
<dbReference type="EC" id="1.10.2.2" evidence="2"/>
<proteinExistence type="predicted"/>
<accession>A0A6J4L1T1</accession>
<sequence length="183" mass="20267">EYCAAHRQQAGQAVPRRGSRQLRRRALRPRGLDAEEPAQGLPGPLVLHARRDRAVELRRPAPHRRAPHPLVRPEHGRDRVRGRLRAAARHLHVACVRLGARHLLRGPRRAAAAADAPLGGDDLHRLDVRAPAPGVLHRRLPQAAGVQLGDRLPPAAPGQPRGLHRLLPPRRPAVGHRHPGRRR</sequence>
<keyword evidence="2" id="KW-0560">Oxidoreductase</keyword>
<reference evidence="2" key="1">
    <citation type="submission" date="2020-02" db="EMBL/GenBank/DDBJ databases">
        <authorList>
            <person name="Meier V. D."/>
        </authorList>
    </citation>
    <scope>NUCLEOTIDE SEQUENCE</scope>
    <source>
        <strain evidence="2">AVDCRST_MAG36</strain>
    </source>
</reference>
<dbReference type="AlphaFoldDB" id="A0A6J4L1T1"/>
<feature type="compositionally biased region" description="Basic residues" evidence="1">
    <location>
        <begin position="17"/>
        <end position="28"/>
    </location>
</feature>
<feature type="non-terminal residue" evidence="2">
    <location>
        <position position="1"/>
    </location>
</feature>
<feature type="non-terminal residue" evidence="2">
    <location>
        <position position="183"/>
    </location>
</feature>
<name>A0A6J4L1T1_9ACTN</name>
<organism evidence="2">
    <name type="scientific">uncultured Nocardioidaceae bacterium</name>
    <dbReference type="NCBI Taxonomy" id="253824"/>
    <lineage>
        <taxon>Bacteria</taxon>
        <taxon>Bacillati</taxon>
        <taxon>Actinomycetota</taxon>
        <taxon>Actinomycetes</taxon>
        <taxon>Propionibacteriales</taxon>
        <taxon>Nocardioidaceae</taxon>
        <taxon>environmental samples</taxon>
    </lineage>
</organism>
<feature type="region of interest" description="Disordered" evidence="1">
    <location>
        <begin position="1"/>
        <end position="43"/>
    </location>
</feature>